<gene>
    <name evidence="1" type="ORF">PV11_03600</name>
</gene>
<evidence type="ECO:0000313" key="2">
    <source>
        <dbReference type="Proteomes" id="UP000053599"/>
    </source>
</evidence>
<dbReference type="AlphaFoldDB" id="A0A0D1VYE9"/>
<sequence length="65" mass="7529">MEQVKGYRGRILGHAAIQYSTNQLFTLRENGLLRHVASMVDDDRVVELNLLDRWIRELSRDSSDA</sequence>
<proteinExistence type="predicted"/>
<name>A0A0D1VYE9_9EURO</name>
<evidence type="ECO:0000313" key="1">
    <source>
        <dbReference type="EMBL" id="KIV81410.1"/>
    </source>
</evidence>
<dbReference type="Proteomes" id="UP000053599">
    <property type="component" value="Unassembled WGS sequence"/>
</dbReference>
<protein>
    <submittedName>
        <fullName evidence="1">Uncharacterized protein</fullName>
    </submittedName>
</protein>
<organism evidence="1 2">
    <name type="scientific">Exophiala sideris</name>
    <dbReference type="NCBI Taxonomy" id="1016849"/>
    <lineage>
        <taxon>Eukaryota</taxon>
        <taxon>Fungi</taxon>
        <taxon>Dikarya</taxon>
        <taxon>Ascomycota</taxon>
        <taxon>Pezizomycotina</taxon>
        <taxon>Eurotiomycetes</taxon>
        <taxon>Chaetothyriomycetidae</taxon>
        <taxon>Chaetothyriales</taxon>
        <taxon>Herpotrichiellaceae</taxon>
        <taxon>Exophiala</taxon>
    </lineage>
</organism>
<dbReference type="EMBL" id="KN846952">
    <property type="protein sequence ID" value="KIV81410.1"/>
    <property type="molecule type" value="Genomic_DNA"/>
</dbReference>
<dbReference type="HOGENOM" id="CLU_2849705_0_0_1"/>
<reference evidence="1 2" key="1">
    <citation type="submission" date="2015-01" db="EMBL/GenBank/DDBJ databases">
        <title>The Genome Sequence of Exophiala sideris CBS121828.</title>
        <authorList>
            <consortium name="The Broad Institute Genomics Platform"/>
            <person name="Cuomo C."/>
            <person name="de Hoog S."/>
            <person name="Gorbushina A."/>
            <person name="Stielow B."/>
            <person name="Teixiera M."/>
            <person name="Abouelleil A."/>
            <person name="Chapman S.B."/>
            <person name="Priest M."/>
            <person name="Young S.K."/>
            <person name="Wortman J."/>
            <person name="Nusbaum C."/>
            <person name="Birren B."/>
        </authorList>
    </citation>
    <scope>NUCLEOTIDE SEQUENCE [LARGE SCALE GENOMIC DNA]</scope>
    <source>
        <strain evidence="1 2">CBS 121828</strain>
    </source>
</reference>
<accession>A0A0D1VYE9</accession>